<dbReference type="EMBL" id="VIWT01000001">
    <property type="protein sequence ID" value="TWG00747.1"/>
    <property type="molecule type" value="Genomic_DNA"/>
</dbReference>
<evidence type="ECO:0000313" key="7">
    <source>
        <dbReference type="EMBL" id="TWG00747.1"/>
    </source>
</evidence>
<feature type="transmembrane region" description="Helical" evidence="6">
    <location>
        <begin position="278"/>
        <end position="299"/>
    </location>
</feature>
<dbReference type="InterPro" id="IPR022791">
    <property type="entry name" value="L-PG_synthase/AglD"/>
</dbReference>
<dbReference type="PANTHER" id="PTHR39087:SF2">
    <property type="entry name" value="UPF0104 MEMBRANE PROTEIN MJ1595"/>
    <property type="match status" value="1"/>
</dbReference>
<evidence type="ECO:0000256" key="1">
    <source>
        <dbReference type="ARBA" id="ARBA00004651"/>
    </source>
</evidence>
<evidence type="ECO:0000313" key="8">
    <source>
        <dbReference type="Proteomes" id="UP000317940"/>
    </source>
</evidence>
<keyword evidence="3 6" id="KW-0812">Transmembrane</keyword>
<dbReference type="Pfam" id="PF03706">
    <property type="entry name" value="LPG_synthase_TM"/>
    <property type="match status" value="1"/>
</dbReference>
<keyword evidence="2" id="KW-1003">Cell membrane</keyword>
<feature type="transmembrane region" description="Helical" evidence="6">
    <location>
        <begin position="145"/>
        <end position="166"/>
    </location>
</feature>
<comment type="subcellular location">
    <subcellularLocation>
        <location evidence="1">Cell membrane</location>
        <topology evidence="1">Multi-pass membrane protein</topology>
    </subcellularLocation>
</comment>
<feature type="transmembrane region" description="Helical" evidence="6">
    <location>
        <begin position="228"/>
        <end position="247"/>
    </location>
</feature>
<evidence type="ECO:0000256" key="3">
    <source>
        <dbReference type="ARBA" id="ARBA00022692"/>
    </source>
</evidence>
<feature type="transmembrane region" description="Helical" evidence="6">
    <location>
        <begin position="199"/>
        <end position="221"/>
    </location>
</feature>
<comment type="caution">
    <text evidence="7">The sequence shown here is derived from an EMBL/GenBank/DDBJ whole genome shotgun (WGS) entry which is preliminary data.</text>
</comment>
<feature type="transmembrane region" description="Helical" evidence="6">
    <location>
        <begin position="37"/>
        <end position="58"/>
    </location>
</feature>
<proteinExistence type="predicted"/>
<dbReference type="AlphaFoldDB" id="A0A561UN16"/>
<accession>A0A561UN16</accession>
<evidence type="ECO:0000256" key="4">
    <source>
        <dbReference type="ARBA" id="ARBA00022989"/>
    </source>
</evidence>
<keyword evidence="8" id="KW-1185">Reference proteome</keyword>
<name>A0A561UN16_9ACTN</name>
<reference evidence="7 8" key="1">
    <citation type="submission" date="2019-06" db="EMBL/GenBank/DDBJ databases">
        <title>Sequencing the genomes of 1000 actinobacteria strains.</title>
        <authorList>
            <person name="Klenk H.-P."/>
        </authorList>
    </citation>
    <scope>NUCLEOTIDE SEQUENCE [LARGE SCALE GENOMIC DNA]</scope>
    <source>
        <strain evidence="7 8">DSM 44826</strain>
    </source>
</reference>
<evidence type="ECO:0000256" key="6">
    <source>
        <dbReference type="SAM" id="Phobius"/>
    </source>
</evidence>
<feature type="transmembrane region" description="Helical" evidence="6">
    <location>
        <begin position="111"/>
        <end position="133"/>
    </location>
</feature>
<protein>
    <submittedName>
        <fullName evidence="7">Uncharacterized membrane protein YbhN (UPF0104 family)</fullName>
    </submittedName>
</protein>
<dbReference type="Proteomes" id="UP000317940">
    <property type="component" value="Unassembled WGS sequence"/>
</dbReference>
<dbReference type="GO" id="GO:0005886">
    <property type="term" value="C:plasma membrane"/>
    <property type="evidence" value="ECO:0007669"/>
    <property type="project" value="UniProtKB-SubCell"/>
</dbReference>
<dbReference type="PANTHER" id="PTHR39087">
    <property type="entry name" value="UPF0104 MEMBRANE PROTEIN MJ1595"/>
    <property type="match status" value="1"/>
</dbReference>
<evidence type="ECO:0000256" key="5">
    <source>
        <dbReference type="ARBA" id="ARBA00023136"/>
    </source>
</evidence>
<feature type="transmembrane region" description="Helical" evidence="6">
    <location>
        <begin position="70"/>
        <end position="91"/>
    </location>
</feature>
<organism evidence="7 8">
    <name type="scientific">Kitasatospora viridis</name>
    <dbReference type="NCBI Taxonomy" id="281105"/>
    <lineage>
        <taxon>Bacteria</taxon>
        <taxon>Bacillati</taxon>
        <taxon>Actinomycetota</taxon>
        <taxon>Actinomycetes</taxon>
        <taxon>Kitasatosporales</taxon>
        <taxon>Streptomycetaceae</taxon>
        <taxon>Kitasatospora</taxon>
    </lineage>
</organism>
<gene>
    <name evidence="7" type="ORF">FHX73_114627</name>
</gene>
<keyword evidence="5 6" id="KW-0472">Membrane</keyword>
<keyword evidence="4 6" id="KW-1133">Transmembrane helix</keyword>
<sequence>MITVTAVLVFAALVYLQGTQSSVDPVHLVEGVDQGWMLLAVLAAAASYPAATMGFLGFVPERIGFGRASLAQLAGSFVRLVAPGGFGGVALNTRLLLRAGIAPGPAASSVGAGALIGLVLHLGQLAFFLWLTGFRPDHRSSDNTIIGWVLIASLAVLVLLVLALLVSPTLRRWALRKLVPLTEGALSRLWQLARHPRHLAVGVIGQVLISMALVSSLYCCVRATGGHPSFATVAVAYLLGNAIGSAVPTPAGFGGVELATAALLAETTGLGNTIGPVVLFRIITVLLPVLPGWLAFGILQRNKAL</sequence>
<evidence type="ECO:0000256" key="2">
    <source>
        <dbReference type="ARBA" id="ARBA00022475"/>
    </source>
</evidence>
<dbReference type="OrthoDB" id="5242664at2"/>